<dbReference type="PANTHER" id="PTHR13389:SF0">
    <property type="entry name" value="PUMILIO HOMOLOG 3"/>
    <property type="match status" value="1"/>
</dbReference>
<organism evidence="6 7">
    <name type="scientific">Artemia franciscana</name>
    <name type="common">Brine shrimp</name>
    <name type="synonym">Artemia sanfranciscana</name>
    <dbReference type="NCBI Taxonomy" id="6661"/>
    <lineage>
        <taxon>Eukaryota</taxon>
        <taxon>Metazoa</taxon>
        <taxon>Ecdysozoa</taxon>
        <taxon>Arthropoda</taxon>
        <taxon>Crustacea</taxon>
        <taxon>Branchiopoda</taxon>
        <taxon>Anostraca</taxon>
        <taxon>Artemiidae</taxon>
        <taxon>Artemia</taxon>
    </lineage>
</organism>
<dbReference type="Gene3D" id="1.25.10.10">
    <property type="entry name" value="Leucine-rich Repeat Variant"/>
    <property type="match status" value="2"/>
</dbReference>
<keyword evidence="2" id="KW-0694">RNA-binding</keyword>
<feature type="compositionally biased region" description="Basic and acidic residues" evidence="4">
    <location>
        <begin position="28"/>
        <end position="46"/>
    </location>
</feature>
<keyword evidence="7" id="KW-1185">Reference proteome</keyword>
<dbReference type="InterPro" id="IPR033133">
    <property type="entry name" value="PUM-HD"/>
</dbReference>
<dbReference type="InterPro" id="IPR012959">
    <property type="entry name" value="CPL_dom"/>
</dbReference>
<gene>
    <name evidence="6" type="ORF">QYM36_004017</name>
</gene>
<dbReference type="InterPro" id="IPR001313">
    <property type="entry name" value="Pumilio_RNA-bd_rpt"/>
</dbReference>
<sequence length="494" mass="56771">MLTKRKAENPNFTGSENKILTEFEKSKAKRAKLETKTEKKDKDSKLKNSLLKVKKNTQIPDDSLIPKNRSITTKKGKDNKLQKRLPKVKKSAGIPNESKIPKNANTLGKKKLIKYGTKKKKSLPNGQKPDDVDWKEFKKAQKKLKEKRKEGSEPSRYQLSVKAKEVWEELRRDDTPEAKKAALCSNLYSTLRGNFNELIFAHDTVRVVECIVASAPLPIKQAVFDELKNNLMLIVKSKYAHFYILKVLRYGTKEQRQNVIQMFRGHVVSLLRHKIGSKVLETAYNDWANALERAEICQEFYGPEFKIFKEEGIYTLNDAVAKHPDKKVAFLNYLKEALEPVIEKGLFQHSVVHRLLFEYLSMCGEKEKEELIQSLRGACVEMLHTRDGARITMICLWHGTTKDRKAIGKSFKTHVLKICMEEHGYMALLALFDCMDDTVFVAKAILSEISSNIKEIAFHEHGRKVIMYLLAGRDTRYTHPQVIDILKQGDNNVH</sequence>
<dbReference type="Pfam" id="PF08144">
    <property type="entry name" value="CPL"/>
    <property type="match status" value="1"/>
</dbReference>
<dbReference type="InterPro" id="IPR040059">
    <property type="entry name" value="PUM3"/>
</dbReference>
<feature type="non-terminal residue" evidence="6">
    <location>
        <position position="494"/>
    </location>
</feature>
<dbReference type="Proteomes" id="UP001187531">
    <property type="component" value="Unassembled WGS sequence"/>
</dbReference>
<evidence type="ECO:0000313" key="7">
    <source>
        <dbReference type="Proteomes" id="UP001187531"/>
    </source>
</evidence>
<dbReference type="PANTHER" id="PTHR13389">
    <property type="entry name" value="PUMILIO HOMOLOG 3"/>
    <property type="match status" value="1"/>
</dbReference>
<proteinExistence type="predicted"/>
<evidence type="ECO:0000256" key="4">
    <source>
        <dbReference type="SAM" id="MobiDB-lite"/>
    </source>
</evidence>
<evidence type="ECO:0000313" key="6">
    <source>
        <dbReference type="EMBL" id="KAK2721895.1"/>
    </source>
</evidence>
<name>A0AA88I4W8_ARTSF</name>
<reference evidence="6" key="1">
    <citation type="submission" date="2023-07" db="EMBL/GenBank/DDBJ databases">
        <title>Chromosome-level genome assembly of Artemia franciscana.</title>
        <authorList>
            <person name="Jo E."/>
        </authorList>
    </citation>
    <scope>NUCLEOTIDE SEQUENCE</scope>
    <source>
        <tissue evidence="6">Whole body</tissue>
    </source>
</reference>
<dbReference type="PROSITE" id="PS50303">
    <property type="entry name" value="PUM_HD"/>
    <property type="match status" value="1"/>
</dbReference>
<accession>A0AA88I4W8</accession>
<evidence type="ECO:0000256" key="3">
    <source>
        <dbReference type="PROSITE-ProRule" id="PRU00317"/>
    </source>
</evidence>
<feature type="region of interest" description="Disordered" evidence="4">
    <location>
        <begin position="1"/>
        <end position="20"/>
    </location>
</feature>
<dbReference type="PROSITE" id="PS50302">
    <property type="entry name" value="PUM"/>
    <property type="match status" value="2"/>
</dbReference>
<protein>
    <recommendedName>
        <fullName evidence="5">PUM-HD domain-containing protein</fullName>
    </recommendedName>
</protein>
<evidence type="ECO:0000256" key="2">
    <source>
        <dbReference type="ARBA" id="ARBA00022884"/>
    </source>
</evidence>
<comment type="caution">
    <text evidence="6">The sequence shown here is derived from an EMBL/GenBank/DDBJ whole genome shotgun (WGS) entry which is preliminary data.</text>
</comment>
<dbReference type="EMBL" id="JAVRJZ010000006">
    <property type="protein sequence ID" value="KAK2721895.1"/>
    <property type="molecule type" value="Genomic_DNA"/>
</dbReference>
<dbReference type="InterPro" id="IPR016024">
    <property type="entry name" value="ARM-type_fold"/>
</dbReference>
<dbReference type="SUPFAM" id="SSF48371">
    <property type="entry name" value="ARM repeat"/>
    <property type="match status" value="1"/>
</dbReference>
<evidence type="ECO:0000256" key="1">
    <source>
        <dbReference type="ARBA" id="ARBA00022737"/>
    </source>
</evidence>
<dbReference type="SMART" id="SM00025">
    <property type="entry name" value="Pumilio"/>
    <property type="match status" value="5"/>
</dbReference>
<keyword evidence="1" id="KW-0677">Repeat</keyword>
<dbReference type="GO" id="GO:0005730">
    <property type="term" value="C:nucleolus"/>
    <property type="evidence" value="ECO:0007669"/>
    <property type="project" value="TreeGrafter"/>
</dbReference>
<dbReference type="GO" id="GO:0003729">
    <property type="term" value="F:mRNA binding"/>
    <property type="evidence" value="ECO:0007669"/>
    <property type="project" value="TreeGrafter"/>
</dbReference>
<dbReference type="InterPro" id="IPR011989">
    <property type="entry name" value="ARM-like"/>
</dbReference>
<dbReference type="AlphaFoldDB" id="A0AA88I4W8"/>
<feature type="domain" description="PUM-HD" evidence="5">
    <location>
        <begin position="162"/>
        <end position="494"/>
    </location>
</feature>
<feature type="repeat" description="Pumilio" evidence="3">
    <location>
        <begin position="448"/>
        <end position="484"/>
    </location>
</feature>
<evidence type="ECO:0000259" key="5">
    <source>
        <dbReference type="PROSITE" id="PS50303"/>
    </source>
</evidence>
<dbReference type="GO" id="GO:0006417">
    <property type="term" value="P:regulation of translation"/>
    <property type="evidence" value="ECO:0007669"/>
    <property type="project" value="TreeGrafter"/>
</dbReference>
<feature type="repeat" description="Pumilio" evidence="3">
    <location>
        <begin position="226"/>
        <end position="261"/>
    </location>
</feature>
<feature type="region of interest" description="Disordered" evidence="4">
    <location>
        <begin position="28"/>
        <end position="110"/>
    </location>
</feature>